<feature type="region of interest" description="Disordered" evidence="8">
    <location>
        <begin position="1"/>
        <end position="34"/>
    </location>
</feature>
<dbReference type="Proteomes" id="UP000189705">
    <property type="component" value="Unplaced"/>
</dbReference>
<evidence type="ECO:0000256" key="5">
    <source>
        <dbReference type="ARBA" id="ARBA00022989"/>
    </source>
</evidence>
<evidence type="ECO:0000256" key="8">
    <source>
        <dbReference type="SAM" id="MobiDB-lite"/>
    </source>
</evidence>
<dbReference type="Pfam" id="PF06775">
    <property type="entry name" value="Seipin"/>
    <property type="match status" value="1"/>
</dbReference>
<evidence type="ECO:0000256" key="2">
    <source>
        <dbReference type="ARBA" id="ARBA00022064"/>
    </source>
</evidence>
<evidence type="ECO:0000256" key="4">
    <source>
        <dbReference type="ARBA" id="ARBA00022824"/>
    </source>
</evidence>
<feature type="transmembrane region" description="Helical" evidence="9">
    <location>
        <begin position="115"/>
        <end position="133"/>
    </location>
</feature>
<dbReference type="RefSeq" id="XP_014379946.2">
    <property type="nucleotide sequence ID" value="XM_014524460.2"/>
</dbReference>
<keyword evidence="7 9" id="KW-0472">Membrane</keyword>
<dbReference type="AlphaFoldDB" id="A0A1U8DI05"/>
<keyword evidence="4" id="KW-0256">Endoplasmic reticulum</keyword>
<dbReference type="STRING" id="38654.A0A1U8DI05"/>
<sequence length="342" mass="37369">MPVAADSAMERSPSTPAPSPTLTPATLQHPRSGCGAPGPELCSFPVANVSLVKRNRDRVLMPGQPYRISLELELPESPANRDLGMFMVAVTCYAKGGRTVAMSARTAMLHYRSTLLRVLHTLAFAVFFLTGFAEQKQTLEVELYSEYREDSYTPTVGAVIEIQSTRVQIYGAQLRVHAHFTGVRYLLYNFPVTSAVLGVASNFTFLSVIVLLSYLQWIWGSVWPREPLPGQVNLQEDARRRVVTPMPAAGSEGTDLELKQPLEEGPEPWECPEGAAALQPKEMLETLGPEDNRSQEPEPGEEPGFEAVDRSALEADVELPPRGGSEPGAGASLRQRLACSSF</sequence>
<evidence type="ECO:0000256" key="6">
    <source>
        <dbReference type="ARBA" id="ARBA00023098"/>
    </source>
</evidence>
<name>A0A1U8DI05_ALLSI</name>
<dbReference type="GO" id="GO:0006629">
    <property type="term" value="P:lipid metabolic process"/>
    <property type="evidence" value="ECO:0007669"/>
    <property type="project" value="UniProtKB-KW"/>
</dbReference>
<evidence type="ECO:0000256" key="1">
    <source>
        <dbReference type="ARBA" id="ARBA00004477"/>
    </source>
</evidence>
<dbReference type="GeneID" id="102376309"/>
<dbReference type="InParanoid" id="A0A1U8DI05"/>
<evidence type="ECO:0000313" key="11">
    <source>
        <dbReference type="RefSeq" id="XP_014379946.2"/>
    </source>
</evidence>
<dbReference type="eggNOG" id="KOG4200">
    <property type="taxonomic scope" value="Eukaryota"/>
</dbReference>
<keyword evidence="10" id="KW-1185">Reference proteome</keyword>
<evidence type="ECO:0000256" key="9">
    <source>
        <dbReference type="SAM" id="Phobius"/>
    </source>
</evidence>
<keyword evidence="3 9" id="KW-0812">Transmembrane</keyword>
<evidence type="ECO:0000313" key="10">
    <source>
        <dbReference type="Proteomes" id="UP000189705"/>
    </source>
</evidence>
<organism evidence="10 11">
    <name type="scientific">Alligator sinensis</name>
    <name type="common">Chinese alligator</name>
    <dbReference type="NCBI Taxonomy" id="38654"/>
    <lineage>
        <taxon>Eukaryota</taxon>
        <taxon>Metazoa</taxon>
        <taxon>Chordata</taxon>
        <taxon>Craniata</taxon>
        <taxon>Vertebrata</taxon>
        <taxon>Euteleostomi</taxon>
        <taxon>Archelosauria</taxon>
        <taxon>Archosauria</taxon>
        <taxon>Crocodylia</taxon>
        <taxon>Alligatoridae</taxon>
        <taxon>Alligatorinae</taxon>
        <taxon>Alligator</taxon>
    </lineage>
</organism>
<dbReference type="InterPro" id="IPR009617">
    <property type="entry name" value="Seipin"/>
</dbReference>
<keyword evidence="6" id="KW-0443">Lipid metabolism</keyword>
<reference evidence="11" key="1">
    <citation type="submission" date="2025-08" db="UniProtKB">
        <authorList>
            <consortium name="RefSeq"/>
        </authorList>
    </citation>
    <scope>IDENTIFICATION</scope>
</reference>
<dbReference type="CDD" id="cd23995">
    <property type="entry name" value="Seipin_BSCL2_like"/>
    <property type="match status" value="1"/>
</dbReference>
<accession>A0A1U8DI05</accession>
<keyword evidence="5 9" id="KW-1133">Transmembrane helix</keyword>
<feature type="transmembrane region" description="Helical" evidence="9">
    <location>
        <begin position="195"/>
        <end position="215"/>
    </location>
</feature>
<dbReference type="CTD" id="26580"/>
<dbReference type="PANTHER" id="PTHR21212:SF0">
    <property type="entry name" value="SEIPIN"/>
    <property type="match status" value="1"/>
</dbReference>
<proteinExistence type="predicted"/>
<gene>
    <name evidence="11" type="primary">BSCL2</name>
</gene>
<evidence type="ECO:0000256" key="3">
    <source>
        <dbReference type="ARBA" id="ARBA00022692"/>
    </source>
</evidence>
<evidence type="ECO:0000256" key="7">
    <source>
        <dbReference type="ARBA" id="ARBA00023136"/>
    </source>
</evidence>
<dbReference type="GO" id="GO:0140042">
    <property type="term" value="P:lipid droplet formation"/>
    <property type="evidence" value="ECO:0007669"/>
    <property type="project" value="UniProtKB-ARBA"/>
</dbReference>
<protein>
    <recommendedName>
        <fullName evidence="2">Seipin</fullName>
    </recommendedName>
</protein>
<feature type="region of interest" description="Disordered" evidence="8">
    <location>
        <begin position="246"/>
        <end position="342"/>
    </location>
</feature>
<dbReference type="PANTHER" id="PTHR21212">
    <property type="entry name" value="BERNARDINELLI-SEIP CONGENITAL LIPODYSTROPHY 2 HOMOLOG BSCL2 PROTEIN"/>
    <property type="match status" value="1"/>
</dbReference>
<dbReference type="GO" id="GO:0005789">
    <property type="term" value="C:endoplasmic reticulum membrane"/>
    <property type="evidence" value="ECO:0007669"/>
    <property type="project" value="UniProtKB-SubCell"/>
</dbReference>
<comment type="subcellular location">
    <subcellularLocation>
        <location evidence="1">Endoplasmic reticulum membrane</location>
        <topology evidence="1">Multi-pass membrane protein</topology>
    </subcellularLocation>
</comment>
<dbReference type="KEGG" id="asn:102376309"/>